<dbReference type="SUPFAM" id="SSF56176">
    <property type="entry name" value="FAD-binding/transporter-associated domain-like"/>
    <property type="match status" value="1"/>
</dbReference>
<keyword evidence="1" id="KW-0560">Oxidoreductase</keyword>
<dbReference type="RefSeq" id="WP_345063539.1">
    <property type="nucleotide sequence ID" value="NZ_BAABCN010000002.1"/>
</dbReference>
<dbReference type="InterPro" id="IPR010031">
    <property type="entry name" value="FAD_lactone_oxidase-like"/>
</dbReference>
<dbReference type="InterPro" id="IPR016167">
    <property type="entry name" value="FAD-bd_PCMH_sub1"/>
</dbReference>
<feature type="region of interest" description="Disordered" evidence="2">
    <location>
        <begin position="249"/>
        <end position="269"/>
    </location>
</feature>
<evidence type="ECO:0000256" key="1">
    <source>
        <dbReference type="ARBA" id="ARBA00023002"/>
    </source>
</evidence>
<dbReference type="PROSITE" id="PS51387">
    <property type="entry name" value="FAD_PCMH"/>
    <property type="match status" value="1"/>
</dbReference>
<evidence type="ECO:0000259" key="3">
    <source>
        <dbReference type="PROSITE" id="PS51387"/>
    </source>
</evidence>
<evidence type="ECO:0000256" key="2">
    <source>
        <dbReference type="SAM" id="MobiDB-lite"/>
    </source>
</evidence>
<keyword evidence="5" id="KW-1185">Reference proteome</keyword>
<dbReference type="Pfam" id="PF04030">
    <property type="entry name" value="ALO"/>
    <property type="match status" value="1"/>
</dbReference>
<dbReference type="PANTHER" id="PTHR43762">
    <property type="entry name" value="L-GULONOLACTONE OXIDASE"/>
    <property type="match status" value="1"/>
</dbReference>
<sequence length="421" mass="45253">MRTIPDAGVGSTWSGSYSYQATALHRPTSVVEAQRIVAGARRIRALGTRHSFNDIADSDELLTMEGITPEIELDTPRRQVRVSAGVSYGTLARHLDARGFALHNMGSLPHISIGGATATGTHGSGDRNGALSTAVSGIELITGSGELMEFDRSSADFGGLVPSLGAMGVVSSLTLDVEPSYQMRQDVFLGLPWETALTRFDEVTSAAYSVSLFTSYRGDAIEQVWLKSRLDAAGGSEIPSIFFGAPSTSTPHSPVGGSTENTTAQGGTPGGWLDRLPHFRLDSTPSNGDEIQSEYLVHRADAPAAIAAIRELADVIAAQLIVSEIRTVAADSLWLSMASERASVAIHFTWKNNVEAVNRLLPWIEAALEPFAPRPHWGKQFVVSGETLRQRYSHVDGFARLRSTLDPGGVFDNAYLRRVFD</sequence>
<dbReference type="Gene3D" id="3.30.43.10">
    <property type="entry name" value="Uridine Diphospho-n-acetylenolpyruvylglucosamine Reductase, domain 2"/>
    <property type="match status" value="1"/>
</dbReference>
<dbReference type="Gene3D" id="3.30.465.10">
    <property type="match status" value="1"/>
</dbReference>
<name>A0ABP7KAF6_9MICO</name>
<organism evidence="4 5">
    <name type="scientific">Leifsonia kafniensis</name>
    <dbReference type="NCBI Taxonomy" id="475957"/>
    <lineage>
        <taxon>Bacteria</taxon>
        <taxon>Bacillati</taxon>
        <taxon>Actinomycetota</taxon>
        <taxon>Actinomycetes</taxon>
        <taxon>Micrococcales</taxon>
        <taxon>Microbacteriaceae</taxon>
        <taxon>Leifsonia</taxon>
    </lineage>
</organism>
<dbReference type="InterPro" id="IPR016166">
    <property type="entry name" value="FAD-bd_PCMH"/>
</dbReference>
<dbReference type="Gene3D" id="1.10.45.10">
    <property type="entry name" value="Vanillyl-alcohol Oxidase, Chain A, domain 4"/>
    <property type="match status" value="1"/>
</dbReference>
<dbReference type="InterPro" id="IPR036318">
    <property type="entry name" value="FAD-bd_PCMH-like_sf"/>
</dbReference>
<evidence type="ECO:0000313" key="5">
    <source>
        <dbReference type="Proteomes" id="UP001501803"/>
    </source>
</evidence>
<dbReference type="PANTHER" id="PTHR43762:SF1">
    <property type="entry name" value="D-ARABINONO-1,4-LACTONE OXIDASE"/>
    <property type="match status" value="1"/>
</dbReference>
<gene>
    <name evidence="4" type="primary">aldO</name>
    <name evidence="4" type="ORF">GCM10022381_12630</name>
</gene>
<dbReference type="InterPro" id="IPR007173">
    <property type="entry name" value="ALO_C"/>
</dbReference>
<dbReference type="Gene3D" id="3.30.70.2530">
    <property type="match status" value="1"/>
</dbReference>
<protein>
    <submittedName>
        <fullName evidence="4">Alditol oxidase</fullName>
    </submittedName>
</protein>
<feature type="domain" description="FAD-binding PCMH-type" evidence="3">
    <location>
        <begin position="17"/>
        <end position="180"/>
    </location>
</feature>
<accession>A0ABP7KAF6</accession>
<dbReference type="Pfam" id="PF01565">
    <property type="entry name" value="FAD_binding_4"/>
    <property type="match status" value="1"/>
</dbReference>
<feature type="compositionally biased region" description="Polar residues" evidence="2">
    <location>
        <begin position="249"/>
        <end position="266"/>
    </location>
</feature>
<dbReference type="EMBL" id="BAABCN010000002">
    <property type="protein sequence ID" value="GAA3870984.1"/>
    <property type="molecule type" value="Genomic_DNA"/>
</dbReference>
<dbReference type="InterPro" id="IPR016171">
    <property type="entry name" value="Vanillyl_alc_oxidase_C-sub2"/>
</dbReference>
<proteinExistence type="predicted"/>
<dbReference type="InterPro" id="IPR006094">
    <property type="entry name" value="Oxid_FAD_bind_N"/>
</dbReference>
<dbReference type="InterPro" id="IPR016169">
    <property type="entry name" value="FAD-bd_PCMH_sub2"/>
</dbReference>
<reference evidence="5" key="1">
    <citation type="journal article" date="2019" name="Int. J. Syst. Evol. Microbiol.">
        <title>The Global Catalogue of Microorganisms (GCM) 10K type strain sequencing project: providing services to taxonomists for standard genome sequencing and annotation.</title>
        <authorList>
            <consortium name="The Broad Institute Genomics Platform"/>
            <consortium name="The Broad Institute Genome Sequencing Center for Infectious Disease"/>
            <person name="Wu L."/>
            <person name="Ma J."/>
        </authorList>
    </citation>
    <scope>NUCLEOTIDE SEQUENCE [LARGE SCALE GENOMIC DNA]</scope>
    <source>
        <strain evidence="5">JCM 17021</strain>
    </source>
</reference>
<dbReference type="Proteomes" id="UP001501803">
    <property type="component" value="Unassembled WGS sequence"/>
</dbReference>
<dbReference type="Gene3D" id="3.30.70.2520">
    <property type="match status" value="1"/>
</dbReference>
<evidence type="ECO:0000313" key="4">
    <source>
        <dbReference type="EMBL" id="GAA3870984.1"/>
    </source>
</evidence>
<dbReference type="PIRSF" id="PIRSF000136">
    <property type="entry name" value="LGO_GLO"/>
    <property type="match status" value="1"/>
</dbReference>
<comment type="caution">
    <text evidence="4">The sequence shown here is derived from an EMBL/GenBank/DDBJ whole genome shotgun (WGS) entry which is preliminary data.</text>
</comment>